<evidence type="ECO:0000256" key="6">
    <source>
        <dbReference type="ARBA" id="ARBA00022989"/>
    </source>
</evidence>
<dbReference type="AlphaFoldDB" id="A0A0S8FVP6"/>
<dbReference type="STRING" id="1703779.AMJ83_00750"/>
<accession>A0A0S8FVP6</accession>
<protein>
    <recommendedName>
        <fullName evidence="9">Citrate transporter-like domain-containing protein</fullName>
    </recommendedName>
</protein>
<feature type="transmembrane region" description="Helical" evidence="8">
    <location>
        <begin position="313"/>
        <end position="331"/>
    </location>
</feature>
<feature type="transmembrane region" description="Helical" evidence="8">
    <location>
        <begin position="52"/>
        <end position="72"/>
    </location>
</feature>
<dbReference type="EMBL" id="LJUJ01000001">
    <property type="protein sequence ID" value="KPK64751.1"/>
    <property type="molecule type" value="Genomic_DNA"/>
</dbReference>
<keyword evidence="5 8" id="KW-0812">Transmembrane</keyword>
<dbReference type="InterPro" id="IPR004680">
    <property type="entry name" value="Cit_transptr-like_dom"/>
</dbReference>
<feature type="transmembrane region" description="Helical" evidence="8">
    <location>
        <begin position="242"/>
        <end position="262"/>
    </location>
</feature>
<evidence type="ECO:0000313" key="10">
    <source>
        <dbReference type="EMBL" id="KPK64751.1"/>
    </source>
</evidence>
<evidence type="ECO:0000256" key="1">
    <source>
        <dbReference type="ARBA" id="ARBA00004651"/>
    </source>
</evidence>
<feature type="transmembrane region" description="Helical" evidence="8">
    <location>
        <begin position="359"/>
        <end position="387"/>
    </location>
</feature>
<feature type="transmembrane region" description="Helical" evidence="8">
    <location>
        <begin position="93"/>
        <end position="122"/>
    </location>
</feature>
<feature type="transmembrane region" description="Helical" evidence="8">
    <location>
        <begin position="399"/>
        <end position="422"/>
    </location>
</feature>
<evidence type="ECO:0000313" key="11">
    <source>
        <dbReference type="Proteomes" id="UP000051373"/>
    </source>
</evidence>
<dbReference type="PANTHER" id="PTHR43568:SF1">
    <property type="entry name" value="P PROTEIN"/>
    <property type="match status" value="1"/>
</dbReference>
<dbReference type="PATRIC" id="fig|1703779.3.peg.228"/>
<evidence type="ECO:0000256" key="8">
    <source>
        <dbReference type="SAM" id="Phobius"/>
    </source>
</evidence>
<organism evidence="10 11">
    <name type="scientific">candidate division WOR_3 bacterium SM23_42</name>
    <dbReference type="NCBI Taxonomy" id="1703779"/>
    <lineage>
        <taxon>Bacteria</taxon>
        <taxon>Bacteria division WOR-3</taxon>
    </lineage>
</organism>
<keyword evidence="6 8" id="KW-1133">Transmembrane helix</keyword>
<evidence type="ECO:0000256" key="2">
    <source>
        <dbReference type="ARBA" id="ARBA00009843"/>
    </source>
</evidence>
<feature type="transmembrane region" description="Helical" evidence="8">
    <location>
        <begin position="180"/>
        <end position="198"/>
    </location>
</feature>
<comment type="caution">
    <text evidence="10">The sequence shown here is derived from an EMBL/GenBank/DDBJ whole genome shotgun (WGS) entry which is preliminary data.</text>
</comment>
<dbReference type="GO" id="GO:0015105">
    <property type="term" value="F:arsenite transmembrane transporter activity"/>
    <property type="evidence" value="ECO:0007669"/>
    <property type="project" value="InterPro"/>
</dbReference>
<dbReference type="Pfam" id="PF03600">
    <property type="entry name" value="CitMHS"/>
    <property type="match status" value="1"/>
</dbReference>
<feature type="transmembrane region" description="Helical" evidence="8">
    <location>
        <begin position="274"/>
        <end position="293"/>
    </location>
</feature>
<keyword evidence="3" id="KW-0813">Transport</keyword>
<dbReference type="GO" id="GO:0005886">
    <property type="term" value="C:plasma membrane"/>
    <property type="evidence" value="ECO:0007669"/>
    <property type="project" value="UniProtKB-SubCell"/>
</dbReference>
<feature type="transmembrane region" description="Helical" evidence="8">
    <location>
        <begin position="6"/>
        <end position="22"/>
    </location>
</feature>
<evidence type="ECO:0000259" key="9">
    <source>
        <dbReference type="Pfam" id="PF03600"/>
    </source>
</evidence>
<name>A0A0S8FVP6_UNCW3</name>
<feature type="transmembrane region" description="Helical" evidence="8">
    <location>
        <begin position="336"/>
        <end position="353"/>
    </location>
</feature>
<proteinExistence type="inferred from homology"/>
<dbReference type="PRINTS" id="PR00758">
    <property type="entry name" value="ARSENICPUMP"/>
</dbReference>
<sequence length="423" mass="46384">MATEQIICLVIFIITYVSIIAFHRYKFIIAWGGVGCMLLFGILAPFKSLQYINWNILGIFWGSLVVAELFIYSRIPAYIAEIIIDRSKNLVWAIIWLSAFSGIISAFVENVATVLIVAPIAFEVSRKLKVSPVPFILGICLSSNLQGTATLVGDPPSMILASYTRMTFNDFFVYQGKPSLFFAVEFAAIISLVVLYYINRKHTEPIQRIMPEKIVSLFPGLLLLGLILALATASFFGGFMDYLGGLVCLIFGIIGIIWSYFTSKVKTFHAVKDMDWETLLFLAAIFVIVGSLTETETTTVLAHAVGRLTSGNLVVTYLILVTFSVFISAFVDNVPYFTAMAGIIPMLASSYGYPVYLLMFGTIIGTTVGGNITPIGASANIVGVGLLKKQGYDVGFSDFIKTGLPFTLFAVAAGALFIWVFWT</sequence>
<comment type="subcellular location">
    <subcellularLocation>
        <location evidence="1">Cell membrane</location>
        <topology evidence="1">Multi-pass membrane protein</topology>
    </subcellularLocation>
</comment>
<dbReference type="Proteomes" id="UP000051373">
    <property type="component" value="Unassembled WGS sequence"/>
</dbReference>
<feature type="transmembrane region" description="Helical" evidence="8">
    <location>
        <begin position="214"/>
        <end position="236"/>
    </location>
</feature>
<keyword evidence="7 8" id="KW-0472">Membrane</keyword>
<feature type="domain" description="Citrate transporter-like" evidence="9">
    <location>
        <begin position="24"/>
        <end position="352"/>
    </location>
</feature>
<evidence type="ECO:0000256" key="7">
    <source>
        <dbReference type="ARBA" id="ARBA00023136"/>
    </source>
</evidence>
<dbReference type="PANTHER" id="PTHR43568">
    <property type="entry name" value="P PROTEIN"/>
    <property type="match status" value="1"/>
</dbReference>
<comment type="similarity">
    <text evidence="2">Belongs to the CitM (TC 2.A.11) transporter family.</text>
</comment>
<feature type="transmembrane region" description="Helical" evidence="8">
    <location>
        <begin position="27"/>
        <end position="46"/>
    </location>
</feature>
<evidence type="ECO:0000256" key="5">
    <source>
        <dbReference type="ARBA" id="ARBA00022692"/>
    </source>
</evidence>
<dbReference type="InterPro" id="IPR000802">
    <property type="entry name" value="Arsenical_pump_ArsB"/>
</dbReference>
<evidence type="ECO:0000256" key="3">
    <source>
        <dbReference type="ARBA" id="ARBA00022448"/>
    </source>
</evidence>
<reference evidence="10 11" key="1">
    <citation type="journal article" date="2015" name="Microbiome">
        <title>Genomic resolution of linkages in carbon, nitrogen, and sulfur cycling among widespread estuary sediment bacteria.</title>
        <authorList>
            <person name="Baker B.J."/>
            <person name="Lazar C.S."/>
            <person name="Teske A.P."/>
            <person name="Dick G.J."/>
        </authorList>
    </citation>
    <scope>NUCLEOTIDE SEQUENCE [LARGE SCALE GENOMIC DNA]</scope>
    <source>
        <strain evidence="10">SM23_42</strain>
    </source>
</reference>
<evidence type="ECO:0000256" key="4">
    <source>
        <dbReference type="ARBA" id="ARBA00022475"/>
    </source>
</evidence>
<dbReference type="InterPro" id="IPR051475">
    <property type="entry name" value="Diverse_Ion_Transporter"/>
</dbReference>
<keyword evidence="4" id="KW-1003">Cell membrane</keyword>
<gene>
    <name evidence="10" type="ORF">AMJ83_00750</name>
</gene>